<dbReference type="GO" id="GO:0010088">
    <property type="term" value="P:phloem development"/>
    <property type="evidence" value="ECO:0007669"/>
    <property type="project" value="InterPro"/>
</dbReference>
<dbReference type="Proteomes" id="UP000245207">
    <property type="component" value="Unassembled WGS sequence"/>
</dbReference>
<evidence type="ECO:0000313" key="3">
    <source>
        <dbReference type="Proteomes" id="UP000245207"/>
    </source>
</evidence>
<dbReference type="STRING" id="35608.A0A2U1PYQ4"/>
<protein>
    <submittedName>
        <fullName evidence="2">Sieve element occlusion</fullName>
    </submittedName>
</protein>
<dbReference type="OrthoDB" id="10587961at2759"/>
<dbReference type="InterPro" id="IPR027944">
    <property type="entry name" value="SEO_C"/>
</dbReference>
<keyword evidence="3" id="KW-1185">Reference proteome</keyword>
<dbReference type="Pfam" id="PF14577">
    <property type="entry name" value="SEO_C"/>
    <property type="match status" value="1"/>
</dbReference>
<accession>A0A2U1PYQ4</accession>
<name>A0A2U1PYQ4_ARTAN</name>
<gene>
    <name evidence="2" type="ORF">CTI12_AA096290</name>
</gene>
<dbReference type="EMBL" id="PKPP01000589">
    <property type="protein sequence ID" value="PWA90909.1"/>
    <property type="molecule type" value="Genomic_DNA"/>
</dbReference>
<dbReference type="PANTHER" id="PTHR33232">
    <property type="entry name" value="PROTEIN SIEVE ELEMENT OCCLUSION B-LIKE"/>
    <property type="match status" value="1"/>
</dbReference>
<organism evidence="2 3">
    <name type="scientific">Artemisia annua</name>
    <name type="common">Sweet wormwood</name>
    <dbReference type="NCBI Taxonomy" id="35608"/>
    <lineage>
        <taxon>Eukaryota</taxon>
        <taxon>Viridiplantae</taxon>
        <taxon>Streptophyta</taxon>
        <taxon>Embryophyta</taxon>
        <taxon>Tracheophyta</taxon>
        <taxon>Spermatophyta</taxon>
        <taxon>Magnoliopsida</taxon>
        <taxon>eudicotyledons</taxon>
        <taxon>Gunneridae</taxon>
        <taxon>Pentapetalae</taxon>
        <taxon>asterids</taxon>
        <taxon>campanulids</taxon>
        <taxon>Asterales</taxon>
        <taxon>Asteraceae</taxon>
        <taxon>Asteroideae</taxon>
        <taxon>Anthemideae</taxon>
        <taxon>Artemisiinae</taxon>
        <taxon>Artemisia</taxon>
    </lineage>
</organism>
<evidence type="ECO:0000313" key="2">
    <source>
        <dbReference type="EMBL" id="PWA90909.1"/>
    </source>
</evidence>
<reference evidence="2 3" key="1">
    <citation type="journal article" date="2018" name="Mol. Plant">
        <title>The genome of Artemisia annua provides insight into the evolution of Asteraceae family and artemisinin biosynthesis.</title>
        <authorList>
            <person name="Shen Q."/>
            <person name="Zhang L."/>
            <person name="Liao Z."/>
            <person name="Wang S."/>
            <person name="Yan T."/>
            <person name="Shi P."/>
            <person name="Liu M."/>
            <person name="Fu X."/>
            <person name="Pan Q."/>
            <person name="Wang Y."/>
            <person name="Lv Z."/>
            <person name="Lu X."/>
            <person name="Zhang F."/>
            <person name="Jiang W."/>
            <person name="Ma Y."/>
            <person name="Chen M."/>
            <person name="Hao X."/>
            <person name="Li L."/>
            <person name="Tang Y."/>
            <person name="Lv G."/>
            <person name="Zhou Y."/>
            <person name="Sun X."/>
            <person name="Brodelius P.E."/>
            <person name="Rose J.K.C."/>
            <person name="Tang K."/>
        </authorList>
    </citation>
    <scope>NUCLEOTIDE SEQUENCE [LARGE SCALE GENOMIC DNA]</scope>
    <source>
        <strain evidence="3">cv. Huhao1</strain>
        <tissue evidence="2">Leaf</tissue>
    </source>
</reference>
<comment type="caution">
    <text evidence="2">The sequence shown here is derived from an EMBL/GenBank/DDBJ whole genome shotgun (WGS) entry which is preliminary data.</text>
</comment>
<proteinExistence type="predicted"/>
<dbReference type="AlphaFoldDB" id="A0A2U1PYQ4"/>
<sequence length="157" mass="17621">MMKILFGLTGFKAVELHGTLTQAQRLDIGPRSQKEQPVISCVLIHGSLSATICPTCTVEIGFRTKYDPSPHSPVTRTYVNMSMLHSKLQYGKSFDEDPILKEIGVMLAYDSDDQGWSVIFCRSNDWMGRANGDTVLWSLINYKEWLDEAQGRGFITA</sequence>
<feature type="domain" description="Sieve element occlusion C-terminal" evidence="1">
    <location>
        <begin position="82"/>
        <end position="157"/>
    </location>
</feature>
<evidence type="ECO:0000259" key="1">
    <source>
        <dbReference type="Pfam" id="PF14577"/>
    </source>
</evidence>
<dbReference type="PANTHER" id="PTHR33232:SF20">
    <property type="entry name" value="PROTEIN SIEVE ELEMENT OCCLUSION B-LIKE"/>
    <property type="match status" value="1"/>
</dbReference>
<dbReference type="InterPro" id="IPR039299">
    <property type="entry name" value="SEOA"/>
</dbReference>